<name>A0A117N3Q5_RHILI</name>
<accession>A0A117N3Q5</accession>
<dbReference type="SUPFAM" id="SSF53335">
    <property type="entry name" value="S-adenosyl-L-methionine-dependent methyltransferases"/>
    <property type="match status" value="1"/>
</dbReference>
<dbReference type="NCBIfam" id="TIGR01444">
    <property type="entry name" value="fkbM_fam"/>
    <property type="match status" value="1"/>
</dbReference>
<evidence type="ECO:0000313" key="2">
    <source>
        <dbReference type="EMBL" id="KUM27036.1"/>
    </source>
</evidence>
<evidence type="ECO:0000313" key="3">
    <source>
        <dbReference type="Proteomes" id="UP000053176"/>
    </source>
</evidence>
<dbReference type="EMBL" id="LPWA01000099">
    <property type="protein sequence ID" value="KUM27036.1"/>
    <property type="molecule type" value="Genomic_DNA"/>
</dbReference>
<protein>
    <recommendedName>
        <fullName evidence="1">Methyltransferase FkbM domain-containing protein</fullName>
    </recommendedName>
</protein>
<gene>
    <name evidence="2" type="ORF">AU467_17580</name>
</gene>
<evidence type="ECO:0000259" key="1">
    <source>
        <dbReference type="Pfam" id="PF05050"/>
    </source>
</evidence>
<dbReference type="InterPro" id="IPR006342">
    <property type="entry name" value="FkbM_mtfrase"/>
</dbReference>
<dbReference type="Gene3D" id="3.40.50.150">
    <property type="entry name" value="Vaccinia Virus protein VP39"/>
    <property type="match status" value="1"/>
</dbReference>
<reference evidence="2 3" key="1">
    <citation type="submission" date="2015-12" db="EMBL/GenBank/DDBJ databases">
        <title>Draft genome sequence of Mesorhizobium sp. UFLA 01-765, a multitolerant efficient symbiont and plant-growth promoting strain isolated from Zn-mining soil using Leucaena leucocephala as a trap plant.</title>
        <authorList>
            <person name="Rangel W.M."/>
            <person name="Thijs S."/>
            <person name="Longatti S.M."/>
            <person name="Moreira F.M."/>
            <person name="Weyens N."/>
            <person name="Vangronsveld J."/>
            <person name="Van Hamme J.D."/>
            <person name="Bottos E.M."/>
            <person name="Rineau F."/>
        </authorList>
    </citation>
    <scope>NUCLEOTIDE SEQUENCE [LARGE SCALE GENOMIC DNA]</scope>
    <source>
        <strain evidence="2 3">UFLA 01-765</strain>
    </source>
</reference>
<feature type="domain" description="Methyltransferase FkbM" evidence="1">
    <location>
        <begin position="2"/>
        <end position="128"/>
    </location>
</feature>
<dbReference type="Proteomes" id="UP000053176">
    <property type="component" value="Unassembled WGS sequence"/>
</dbReference>
<organism evidence="2 3">
    <name type="scientific">Rhizobium loti</name>
    <name type="common">Mesorhizobium loti</name>
    <dbReference type="NCBI Taxonomy" id="381"/>
    <lineage>
        <taxon>Bacteria</taxon>
        <taxon>Pseudomonadati</taxon>
        <taxon>Pseudomonadota</taxon>
        <taxon>Alphaproteobacteria</taxon>
        <taxon>Hyphomicrobiales</taxon>
        <taxon>Phyllobacteriaceae</taxon>
        <taxon>Mesorhizobium</taxon>
    </lineage>
</organism>
<dbReference type="AlphaFoldDB" id="A0A117N3Q5"/>
<dbReference type="Pfam" id="PF05050">
    <property type="entry name" value="Methyltransf_21"/>
    <property type="match status" value="1"/>
</dbReference>
<dbReference type="InterPro" id="IPR029063">
    <property type="entry name" value="SAM-dependent_MTases_sf"/>
</dbReference>
<proteinExistence type="predicted"/>
<sequence length="156" mass="17297">MKVVAFEPDPTALKILRDRFGNDERVTIIAKAVGGAARTATLYQRPDTQKNVRMTEWSSLFEVPEHADGRAIEVEAIDLVQFLKGLGEPIAVVKMDIEGAEAECIESMLNDGIYRSIGHVLVETHERLSQDLANRIAALRDRIGREGINNIDLGWG</sequence>
<comment type="caution">
    <text evidence="2">The sequence shown here is derived from an EMBL/GenBank/DDBJ whole genome shotgun (WGS) entry which is preliminary data.</text>
</comment>